<feature type="non-terminal residue" evidence="7">
    <location>
        <position position="134"/>
    </location>
</feature>
<evidence type="ECO:0000259" key="6">
    <source>
        <dbReference type="Pfam" id="PF00675"/>
    </source>
</evidence>
<dbReference type="SUPFAM" id="SSF63411">
    <property type="entry name" value="LuxS/MPP-like metallohydrolase"/>
    <property type="match status" value="1"/>
</dbReference>
<reference evidence="7" key="1">
    <citation type="submission" date="2018-05" db="EMBL/GenBank/DDBJ databases">
        <authorList>
            <person name="Lanie J.A."/>
            <person name="Ng W.-L."/>
            <person name="Kazmierczak K.M."/>
            <person name="Andrzejewski T.M."/>
            <person name="Davidsen T.M."/>
            <person name="Wayne K.J."/>
            <person name="Tettelin H."/>
            <person name="Glass J.I."/>
            <person name="Rusch D."/>
            <person name="Podicherti R."/>
            <person name="Tsui H.-C.T."/>
            <person name="Winkler M.E."/>
        </authorList>
    </citation>
    <scope>NUCLEOTIDE SEQUENCE</scope>
</reference>
<keyword evidence="2" id="KW-0645">Protease</keyword>
<organism evidence="7">
    <name type="scientific">marine metagenome</name>
    <dbReference type="NCBI Taxonomy" id="408172"/>
    <lineage>
        <taxon>unclassified sequences</taxon>
        <taxon>metagenomes</taxon>
        <taxon>ecological metagenomes</taxon>
    </lineage>
</organism>
<dbReference type="GO" id="GO:0008237">
    <property type="term" value="F:metallopeptidase activity"/>
    <property type="evidence" value="ECO:0007669"/>
    <property type="project" value="UniProtKB-KW"/>
</dbReference>
<evidence type="ECO:0000256" key="1">
    <source>
        <dbReference type="ARBA" id="ARBA00007261"/>
    </source>
</evidence>
<dbReference type="InterPro" id="IPR011765">
    <property type="entry name" value="Pept_M16_N"/>
</dbReference>
<dbReference type="GO" id="GO:0046872">
    <property type="term" value="F:metal ion binding"/>
    <property type="evidence" value="ECO:0007669"/>
    <property type="project" value="InterPro"/>
</dbReference>
<dbReference type="GO" id="GO:0006508">
    <property type="term" value="P:proteolysis"/>
    <property type="evidence" value="ECO:0007669"/>
    <property type="project" value="UniProtKB-KW"/>
</dbReference>
<keyword evidence="3" id="KW-0378">Hydrolase</keyword>
<protein>
    <recommendedName>
        <fullName evidence="6">Peptidase M16 N-terminal domain-containing protein</fullName>
    </recommendedName>
</protein>
<comment type="similarity">
    <text evidence="1">Belongs to the peptidase M16 family.</text>
</comment>
<evidence type="ECO:0000256" key="3">
    <source>
        <dbReference type="ARBA" id="ARBA00022801"/>
    </source>
</evidence>
<dbReference type="Pfam" id="PF00675">
    <property type="entry name" value="Peptidase_M16"/>
    <property type="match status" value="1"/>
</dbReference>
<keyword evidence="5" id="KW-0482">Metalloprotease</keyword>
<evidence type="ECO:0000256" key="5">
    <source>
        <dbReference type="ARBA" id="ARBA00023049"/>
    </source>
</evidence>
<evidence type="ECO:0000256" key="4">
    <source>
        <dbReference type="ARBA" id="ARBA00022833"/>
    </source>
</evidence>
<dbReference type="InterPro" id="IPR050626">
    <property type="entry name" value="Peptidase_M16"/>
</dbReference>
<feature type="domain" description="Peptidase M16 N-terminal" evidence="6">
    <location>
        <begin position="39"/>
        <end position="126"/>
    </location>
</feature>
<sequence>MRKLLLLFVLVLAENLAQADSVPELGLNYEKFTLDNGLRVVVHEDRKAPIVAVCIWYHVGTKNELADKTGFAHLFEHLMFNGSENYDGEWFEPMQQVGATGLNGTTSLDRTNYFQTVPTPALDLVLWLESDRMG</sequence>
<proteinExistence type="inferred from homology"/>
<dbReference type="AlphaFoldDB" id="A0A382M7Z0"/>
<dbReference type="PANTHER" id="PTHR43690:SF17">
    <property type="entry name" value="PROTEIN YHJJ"/>
    <property type="match status" value="1"/>
</dbReference>
<dbReference type="EMBL" id="UINC01091883">
    <property type="protein sequence ID" value="SVC44999.1"/>
    <property type="molecule type" value="Genomic_DNA"/>
</dbReference>
<evidence type="ECO:0000313" key="7">
    <source>
        <dbReference type="EMBL" id="SVC44999.1"/>
    </source>
</evidence>
<gene>
    <name evidence="7" type="ORF">METZ01_LOCUS297853</name>
</gene>
<dbReference type="PANTHER" id="PTHR43690">
    <property type="entry name" value="NARDILYSIN"/>
    <property type="match status" value="1"/>
</dbReference>
<evidence type="ECO:0000256" key="2">
    <source>
        <dbReference type="ARBA" id="ARBA00022670"/>
    </source>
</evidence>
<name>A0A382M7Z0_9ZZZZ</name>
<dbReference type="InterPro" id="IPR011249">
    <property type="entry name" value="Metalloenz_LuxS/M16"/>
</dbReference>
<dbReference type="Gene3D" id="3.30.830.10">
    <property type="entry name" value="Metalloenzyme, LuxS/M16 peptidase-like"/>
    <property type="match status" value="1"/>
</dbReference>
<accession>A0A382M7Z0</accession>
<keyword evidence="4" id="KW-0862">Zinc</keyword>